<dbReference type="AlphaFoldDB" id="A0A9X0A683"/>
<evidence type="ECO:0000256" key="1">
    <source>
        <dbReference type="ARBA" id="ARBA00023157"/>
    </source>
</evidence>
<evidence type="ECO:0000259" key="3">
    <source>
        <dbReference type="PROSITE" id="PS51532"/>
    </source>
</evidence>
<dbReference type="GO" id="GO:0005737">
    <property type="term" value="C:cytoplasm"/>
    <property type="evidence" value="ECO:0007669"/>
    <property type="project" value="UniProtKB-ARBA"/>
</dbReference>
<dbReference type="PROSITE" id="PS00194">
    <property type="entry name" value="THIOREDOXIN_1"/>
    <property type="match status" value="1"/>
</dbReference>
<dbReference type="Pfam" id="PF00085">
    <property type="entry name" value="Thioredoxin"/>
    <property type="match status" value="1"/>
</dbReference>
<sequence>MAAGHGNVIVIENDTHFQSEMTKAGAKLVVVDFTASWCGPCKAIAPTFSNLSTKYSAAVFLKVDVDTCEEISARYNVTSMPTFQFFKGKVKVDEMTGADAKKLEDKIIKWIGSDSDSDAGVKGHMDLGIFISKNGCECLNESDDHHLSAALAKGPDYLESDCDEQLLVTISFNQAIKLHSLKIQGPDDGRGPKSIKLFTNLTKSMDFDSAESFQAVFTLELTPDDLIEDVIIPLKYVKFQNVSSLTLFFQNNQGGEETTAVNYIGFIGSPLDATNMEEFKRVAGKKGDRH</sequence>
<evidence type="ECO:0000313" key="5">
    <source>
        <dbReference type="Proteomes" id="UP001163046"/>
    </source>
</evidence>
<organism evidence="4 5">
    <name type="scientific">Desmophyllum pertusum</name>
    <dbReference type="NCBI Taxonomy" id="174260"/>
    <lineage>
        <taxon>Eukaryota</taxon>
        <taxon>Metazoa</taxon>
        <taxon>Cnidaria</taxon>
        <taxon>Anthozoa</taxon>
        <taxon>Hexacorallia</taxon>
        <taxon>Scleractinia</taxon>
        <taxon>Caryophylliina</taxon>
        <taxon>Caryophylliidae</taxon>
        <taxon>Desmophyllum</taxon>
    </lineage>
</organism>
<dbReference type="PROSITE" id="PS51352">
    <property type="entry name" value="THIOREDOXIN_2"/>
    <property type="match status" value="1"/>
</dbReference>
<protein>
    <submittedName>
        <fullName evidence="4">Thioredoxin-like protein 1</fullName>
    </submittedName>
</protein>
<reference evidence="4" key="1">
    <citation type="submission" date="2023-01" db="EMBL/GenBank/DDBJ databases">
        <title>Genome assembly of the deep-sea coral Lophelia pertusa.</title>
        <authorList>
            <person name="Herrera S."/>
            <person name="Cordes E."/>
        </authorList>
    </citation>
    <scope>NUCLEOTIDE SEQUENCE</scope>
    <source>
        <strain evidence="4">USNM1676648</strain>
        <tissue evidence="4">Polyp</tissue>
    </source>
</reference>
<dbReference type="Gene3D" id="2.60.120.470">
    <property type="entry name" value="PITH domain"/>
    <property type="match status" value="1"/>
</dbReference>
<dbReference type="InterPro" id="IPR036249">
    <property type="entry name" value="Thioredoxin-like_sf"/>
</dbReference>
<proteinExistence type="predicted"/>
<dbReference type="InterPro" id="IPR017937">
    <property type="entry name" value="Thioredoxin_CS"/>
</dbReference>
<dbReference type="InterPro" id="IPR037047">
    <property type="entry name" value="PITH_dom_sf"/>
</dbReference>
<dbReference type="OrthoDB" id="2121326at2759"/>
<accession>A0A9X0A683</accession>
<dbReference type="Proteomes" id="UP001163046">
    <property type="component" value="Unassembled WGS sequence"/>
</dbReference>
<dbReference type="CDD" id="cd02947">
    <property type="entry name" value="TRX_family"/>
    <property type="match status" value="1"/>
</dbReference>
<comment type="caution">
    <text evidence="4">The sequence shown here is derived from an EMBL/GenBank/DDBJ whole genome shotgun (WGS) entry which is preliminary data.</text>
</comment>
<dbReference type="PRINTS" id="PR00421">
    <property type="entry name" value="THIOREDOXIN"/>
</dbReference>
<dbReference type="InterPro" id="IPR013766">
    <property type="entry name" value="Thioredoxin_domain"/>
</dbReference>
<feature type="domain" description="Thioredoxin" evidence="2">
    <location>
        <begin position="1"/>
        <end position="113"/>
    </location>
</feature>
<gene>
    <name evidence="4" type="primary">TXNL1</name>
    <name evidence="4" type="ORF">OS493_003462</name>
</gene>
<keyword evidence="5" id="KW-1185">Reference proteome</keyword>
<dbReference type="InterPro" id="IPR010400">
    <property type="entry name" value="PITH_dom"/>
</dbReference>
<dbReference type="InterPro" id="IPR008979">
    <property type="entry name" value="Galactose-bd-like_sf"/>
</dbReference>
<dbReference type="PROSITE" id="PS51532">
    <property type="entry name" value="PITH"/>
    <property type="match status" value="1"/>
</dbReference>
<name>A0A9X0A683_9CNID</name>
<dbReference type="SUPFAM" id="SSF49785">
    <property type="entry name" value="Galactose-binding domain-like"/>
    <property type="match status" value="1"/>
</dbReference>
<dbReference type="PANTHER" id="PTHR46115">
    <property type="entry name" value="THIOREDOXIN-LIKE PROTEIN 1"/>
    <property type="match status" value="1"/>
</dbReference>
<evidence type="ECO:0000313" key="4">
    <source>
        <dbReference type="EMBL" id="KAJ7393800.1"/>
    </source>
</evidence>
<evidence type="ECO:0000259" key="2">
    <source>
        <dbReference type="PROSITE" id="PS51352"/>
    </source>
</evidence>
<keyword evidence="1" id="KW-1015">Disulfide bond</keyword>
<dbReference type="Pfam" id="PF06201">
    <property type="entry name" value="PITH"/>
    <property type="match status" value="1"/>
</dbReference>
<dbReference type="SUPFAM" id="SSF52833">
    <property type="entry name" value="Thioredoxin-like"/>
    <property type="match status" value="1"/>
</dbReference>
<dbReference type="Gene3D" id="3.40.30.10">
    <property type="entry name" value="Glutaredoxin"/>
    <property type="match status" value="1"/>
</dbReference>
<dbReference type="EMBL" id="MU825397">
    <property type="protein sequence ID" value="KAJ7393800.1"/>
    <property type="molecule type" value="Genomic_DNA"/>
</dbReference>
<feature type="domain" description="PITH" evidence="3">
    <location>
        <begin position="116"/>
        <end position="286"/>
    </location>
</feature>
<dbReference type="FunFam" id="3.40.30.10:FF:000245">
    <property type="entry name" value="Thioredoxin"/>
    <property type="match status" value="1"/>
</dbReference>